<name>A0A9W6IKN7_9PROT</name>
<reference evidence="1" key="2">
    <citation type="submission" date="2023-01" db="EMBL/GenBank/DDBJ databases">
        <authorList>
            <person name="Sun Q."/>
            <person name="Evtushenko L."/>
        </authorList>
    </citation>
    <scope>NUCLEOTIDE SEQUENCE</scope>
    <source>
        <strain evidence="1">VKM B-1513</strain>
    </source>
</reference>
<sequence>MGKSTLLLQLKDVEGYALCTARKLLITPDPKSLLGSATTLVIDALDEVPAQREGDAVDSVLRRLAELGLPRFILSCRVSDWRSATAIQGIADIYDSAPLELHLDPLNRADAIEYLSHSIGNEEAERAIQHFEERGLSGLWRNPQTLELVSKVAERGQLPDSKGQLFSDATKLLRIEHRKEKSVTPLANLPEKEVLDAAGAGFATLIVAGKEALSRETPPSDVDTALAEASALPAAARLNDVLDSRLFEARSPDRFTYAHRALGEFLGARWLAEQADTPRKQRRILELLNSPSLVPASLRGIHAWLAWHSPALADKIIASDPMGVIEYGDADTLTAQQGRALLNALFELSNENPRFRGWSEYRVRGLAQAGMLAEVRDVVRDASVEFGLRLLVLQALEGSDLTPLLHAELLALLLDKDAIFALRSEAGDRLIEVTGATDWPEIVRNLVDEAGESSARLASELMHKLGYAQFDDALVLDMIRSNLVRVEHTVGVYFSLQHKFPQDRLETLLDGLPALRDSLGDSLEPRINDAVADLAFALIARRLDGSPPRADQLWSWLCPFDFSRGVERESRKAISTALAADKELRQSVQRHVLLELQNDMNVWQRTLRMREAAPGLSPNEDDLLWLLNQIEDSDPRWRELVDLSRHGPEEGAKVRSAAERFATNDEARNWLAELARPRVPEWQIKQERQERERASRKAADWERHRTEFGASIDGLRAGEYRLIANPAKAYLGLFGDMRDESKDGPERIEAWLGAELKNAALEGFEAFLKRQPLKPTATDISTSYAEGRHWEAAFVIVAALAERVRVERGFDDLADDCVMAGYVELYLNSIRDRAEIDALHSLLAKELRRREKWEATLRLLFEPQLVAGRRHVSGLYSFLGSEEDGALVDKLCAEWLPKFPQMSDEAEREIVDRMLSSSVGSRTLRALLPKRLVESMSRERRHVWDAIGIILDFEATRARLGQAGSVDQDLFWNLRARLSDRGTTQPIRSLSSTQLAWIIETFRSLFPYTDRPTGGWTGDRNEWEATEYLVALINRLGDDTAADATAALVALRDAPRDGYTYHLRVALAEQKRKRVEAEWFTPDIATFAAAVTDLAPTTAPQLQAVMLEELKLVQAKITGDPRDWYKDFFHESGAPKGEEDCRDTILKMFGNLPFGIQASPEGHLADDKRCDIECTLPGVMVPIEVKGQWHKDLWTAADRQLDLLYTNDWRAERGIYLVLWFGLTAAKKLKQPPSGVDTPVTAEQLQTALAEQSATTREGRTEIFVLDITRPA</sequence>
<protein>
    <submittedName>
        <fullName evidence="1">Uncharacterized protein</fullName>
    </submittedName>
</protein>
<reference evidence="1" key="1">
    <citation type="journal article" date="2014" name="Int. J. Syst. Evol. Microbiol.">
        <title>Complete genome sequence of Corynebacterium casei LMG S-19264T (=DSM 44701T), isolated from a smear-ripened cheese.</title>
        <authorList>
            <consortium name="US DOE Joint Genome Institute (JGI-PGF)"/>
            <person name="Walter F."/>
            <person name="Albersmeier A."/>
            <person name="Kalinowski J."/>
            <person name="Ruckert C."/>
        </authorList>
    </citation>
    <scope>NUCLEOTIDE SEQUENCE</scope>
    <source>
        <strain evidence="1">VKM B-1513</strain>
    </source>
</reference>
<comment type="caution">
    <text evidence="1">The sequence shown here is derived from an EMBL/GenBank/DDBJ whole genome shotgun (WGS) entry which is preliminary data.</text>
</comment>
<organism evidence="1 2">
    <name type="scientific">Maricaulis virginensis</name>
    <dbReference type="NCBI Taxonomy" id="144022"/>
    <lineage>
        <taxon>Bacteria</taxon>
        <taxon>Pseudomonadati</taxon>
        <taxon>Pseudomonadota</taxon>
        <taxon>Alphaproteobacteria</taxon>
        <taxon>Maricaulales</taxon>
        <taxon>Maricaulaceae</taxon>
        <taxon>Maricaulis</taxon>
    </lineage>
</organism>
<accession>A0A9W6IKN7</accession>
<dbReference type="EMBL" id="BSFE01000001">
    <property type="protein sequence ID" value="GLK50880.1"/>
    <property type="molecule type" value="Genomic_DNA"/>
</dbReference>
<proteinExistence type="predicted"/>
<evidence type="ECO:0000313" key="1">
    <source>
        <dbReference type="EMBL" id="GLK50880.1"/>
    </source>
</evidence>
<keyword evidence="2" id="KW-1185">Reference proteome</keyword>
<gene>
    <name evidence="1" type="ORF">GCM10017621_03880</name>
</gene>
<dbReference type="Proteomes" id="UP001143486">
    <property type="component" value="Unassembled WGS sequence"/>
</dbReference>
<evidence type="ECO:0000313" key="2">
    <source>
        <dbReference type="Proteomes" id="UP001143486"/>
    </source>
</evidence>
<dbReference type="AlphaFoldDB" id="A0A9W6IKN7"/>